<dbReference type="InterPro" id="IPR035897">
    <property type="entry name" value="Toll_tir_struct_dom_sf"/>
</dbReference>
<dbReference type="GO" id="GO:0051707">
    <property type="term" value="P:response to other organism"/>
    <property type="evidence" value="ECO:0007669"/>
    <property type="project" value="UniProtKB-ARBA"/>
</dbReference>
<dbReference type="GO" id="GO:0007165">
    <property type="term" value="P:signal transduction"/>
    <property type="evidence" value="ECO:0007669"/>
    <property type="project" value="InterPro"/>
</dbReference>
<dbReference type="EMBL" id="CAKMRJ010000002">
    <property type="protein sequence ID" value="CAH1416311.1"/>
    <property type="molecule type" value="Genomic_DNA"/>
</dbReference>
<dbReference type="InterPro" id="IPR027417">
    <property type="entry name" value="P-loop_NTPase"/>
</dbReference>
<evidence type="ECO:0000259" key="5">
    <source>
        <dbReference type="PROSITE" id="PS50104"/>
    </source>
</evidence>
<dbReference type="SUPFAM" id="SSF52058">
    <property type="entry name" value="L domain-like"/>
    <property type="match status" value="1"/>
</dbReference>
<dbReference type="Gene3D" id="3.80.10.10">
    <property type="entry name" value="Ribonuclease Inhibitor"/>
    <property type="match status" value="2"/>
</dbReference>
<dbReference type="Pfam" id="PF23598">
    <property type="entry name" value="LRR_14"/>
    <property type="match status" value="1"/>
</dbReference>
<keyword evidence="1" id="KW-0433">Leucine-rich repeat</keyword>
<proteinExistence type="predicted"/>
<accession>A0AAU9LSN0</accession>
<dbReference type="Pfam" id="PF00931">
    <property type="entry name" value="NB-ARC"/>
    <property type="match status" value="1"/>
</dbReference>
<organism evidence="6 7">
    <name type="scientific">Lactuca virosa</name>
    <dbReference type="NCBI Taxonomy" id="75947"/>
    <lineage>
        <taxon>Eukaryota</taxon>
        <taxon>Viridiplantae</taxon>
        <taxon>Streptophyta</taxon>
        <taxon>Embryophyta</taxon>
        <taxon>Tracheophyta</taxon>
        <taxon>Spermatophyta</taxon>
        <taxon>Magnoliopsida</taxon>
        <taxon>eudicotyledons</taxon>
        <taxon>Gunneridae</taxon>
        <taxon>Pentapetalae</taxon>
        <taxon>asterids</taxon>
        <taxon>campanulids</taxon>
        <taxon>Asterales</taxon>
        <taxon>Asteraceae</taxon>
        <taxon>Cichorioideae</taxon>
        <taxon>Cichorieae</taxon>
        <taxon>Lactucinae</taxon>
        <taxon>Lactuca</taxon>
    </lineage>
</organism>
<dbReference type="InterPro" id="IPR002182">
    <property type="entry name" value="NB-ARC"/>
</dbReference>
<evidence type="ECO:0000313" key="6">
    <source>
        <dbReference type="EMBL" id="CAH1416311.1"/>
    </source>
</evidence>
<dbReference type="FunFam" id="3.40.50.10140:FF:000007">
    <property type="entry name" value="Disease resistance protein (TIR-NBS-LRR class)"/>
    <property type="match status" value="1"/>
</dbReference>
<dbReference type="SUPFAM" id="SSF48371">
    <property type="entry name" value="ARM repeat"/>
    <property type="match status" value="1"/>
</dbReference>
<dbReference type="InterPro" id="IPR058192">
    <property type="entry name" value="WHD_ROQ1-like"/>
</dbReference>
<protein>
    <recommendedName>
        <fullName evidence="5">TIR domain-containing protein</fullName>
    </recommendedName>
</protein>
<evidence type="ECO:0000313" key="7">
    <source>
        <dbReference type="Proteomes" id="UP001157418"/>
    </source>
</evidence>
<dbReference type="PRINTS" id="PR00364">
    <property type="entry name" value="DISEASERSIST"/>
</dbReference>
<comment type="caution">
    <text evidence="6">The sequence shown here is derived from an EMBL/GenBank/DDBJ whole genome shotgun (WGS) entry which is preliminary data.</text>
</comment>
<dbReference type="InterPro" id="IPR016024">
    <property type="entry name" value="ARM-type_fold"/>
</dbReference>
<evidence type="ECO:0000256" key="1">
    <source>
        <dbReference type="ARBA" id="ARBA00022614"/>
    </source>
</evidence>
<gene>
    <name evidence="6" type="ORF">LVIROSA_LOCUS4083</name>
</gene>
<keyword evidence="4" id="KW-0520">NAD</keyword>
<dbReference type="Gene3D" id="1.25.40.1010">
    <property type="match status" value="1"/>
</dbReference>
<evidence type="ECO:0000256" key="3">
    <source>
        <dbReference type="ARBA" id="ARBA00022821"/>
    </source>
</evidence>
<dbReference type="SUPFAM" id="SSF52200">
    <property type="entry name" value="Toll/Interleukin receptor TIR domain"/>
    <property type="match status" value="1"/>
</dbReference>
<dbReference type="Pfam" id="PF20168">
    <property type="entry name" value="PDS5"/>
    <property type="match status" value="1"/>
</dbReference>
<evidence type="ECO:0000256" key="2">
    <source>
        <dbReference type="ARBA" id="ARBA00022737"/>
    </source>
</evidence>
<dbReference type="PANTHER" id="PTHR11017">
    <property type="entry name" value="LEUCINE-RICH REPEAT-CONTAINING PROTEIN"/>
    <property type="match status" value="1"/>
</dbReference>
<dbReference type="Pfam" id="PF23282">
    <property type="entry name" value="WHD_ROQ1"/>
    <property type="match status" value="1"/>
</dbReference>
<reference evidence="6 7" key="1">
    <citation type="submission" date="2022-01" db="EMBL/GenBank/DDBJ databases">
        <authorList>
            <person name="Xiong W."/>
            <person name="Schranz E."/>
        </authorList>
    </citation>
    <scope>NUCLEOTIDE SEQUENCE [LARGE SCALE GENOMIC DNA]</scope>
</reference>
<dbReference type="GO" id="GO:0043531">
    <property type="term" value="F:ADP binding"/>
    <property type="evidence" value="ECO:0007669"/>
    <property type="project" value="InterPro"/>
</dbReference>
<dbReference type="PANTHER" id="PTHR11017:SF544">
    <property type="entry name" value="ADP-RIBOSYL CYCLASE_CYCLIC ADP-RIBOSE HYDROLASE"/>
    <property type="match status" value="1"/>
</dbReference>
<evidence type="ECO:0000256" key="4">
    <source>
        <dbReference type="ARBA" id="ARBA00023027"/>
    </source>
</evidence>
<dbReference type="InterPro" id="IPR036390">
    <property type="entry name" value="WH_DNA-bd_sf"/>
</dbReference>
<dbReference type="InterPro" id="IPR032675">
    <property type="entry name" value="LRR_dom_sf"/>
</dbReference>
<sequence length="1158" mass="131623">MRKQKILLALQALKQLQRLDAGNPDSHRCLMRFFHKVASRPAPVTDGEKLISGVLEAERPTFKDITSAARTHSMNVIKQSAGILEPGIKKFILSSMSGDNSSSNPQIDYHEVIYDIYRCAPQTLSKIVPNLKRELLTDKIDLHLKAVKLVGDLFSIKGSSIPQTFHPIFLEFLKKFNDKVVEVRMSVVEYAKLCWLSDPLRTEATQLLGNSSASISDKLSDDDESIRKQLLPIIGLRGSCIPNFFAIICFRGEERKTFVDHLYTSLKQLGIHTFRDNEELEKGKRIDELFKAIEESRFFIIVFSRNYASSSWCLKEVTKIMECQDEKQQIAYPLFYDVEPSDIRSRSGPVGRAIDKHKSNEQIKKWEKALESAGNLVGWDLKNISNGHEAEAIKKIGEEISLKLRSIHLGNDENLIGMDRRMQELESSLGIGLNDKVRMIGIKGMGGIGKTTLAGAIFDKVSSHFEGSFFVEDVRELSKKKDGREISKNEGFRSLQERILSGVLKDENMRVGSVYEGERIMRMRLPYKKVLLVLDDVDDAKQLEALAGDWFKDGSRIIITTRDEKVLLAHGVNVNWIHDVSLLSDEEAMSLFSRYAFKRYIPDQGFEQLSSEVVRYAAGLPLTIKVLGSHLRGENELVWRGALKRLETIPSRETLEVLEISYNSLEDDHKEMFLDVACFLKGFPKEYAIRMLDSCGFSAEYGLRILEQKSLITISNNGLGMHDRLLELGRSIVRRLHPHETNKHSRLWIYKEIEELLSDDAGTESSTCIGLQLMPKELSPEIIIKKLGNLNKLRYLSLYGNLHDCFPSGWKFDQTKQYLPNSLQFLYWRAYPGFLPQTFLANNLVGIELAGSRVVQLWESGERKVLKKLRFLGLRDSKLRTLDLVMTPNLENLDLSRCHDLIEIHAPAGCLERLIFVNLVGCSWSVSSSLFKQLESLVLLSIPNLIVSVECLKGFLRDSTSNLPVLQFTFYYSKERPSKTAIDRKGVFLDLQPCTKLESVSGRTGFLQHLRHLTFKGCIPEVPIDLDQLKCLEELTLYSTHIKCLPDSVCMLKHLKSLNLIDCQHLEELPENLGWLENLEGLRLSSTIIRRLPDSICMLMHLKCLLLDTCEFLEKLPEDIGQLECLEELNLTKCTSVGDIPNSICKMKTFEISLSPLL</sequence>
<keyword evidence="7" id="KW-1185">Reference proteome</keyword>
<name>A0AAU9LSN0_9ASTR</name>
<dbReference type="Gene3D" id="3.40.50.10140">
    <property type="entry name" value="Toll/interleukin-1 receptor homology (TIR) domain"/>
    <property type="match status" value="1"/>
</dbReference>
<keyword evidence="3" id="KW-0611">Plant defense</keyword>
<dbReference type="AlphaFoldDB" id="A0AAU9LSN0"/>
<dbReference type="GO" id="GO:0006952">
    <property type="term" value="P:defense response"/>
    <property type="evidence" value="ECO:0007669"/>
    <property type="project" value="UniProtKB-KW"/>
</dbReference>
<dbReference type="Pfam" id="PF01582">
    <property type="entry name" value="TIR"/>
    <property type="match status" value="1"/>
</dbReference>
<dbReference type="SUPFAM" id="SSF46785">
    <property type="entry name" value="Winged helix' DNA-binding domain"/>
    <property type="match status" value="1"/>
</dbReference>
<dbReference type="SMART" id="SM00255">
    <property type="entry name" value="TIR"/>
    <property type="match status" value="1"/>
</dbReference>
<dbReference type="InterPro" id="IPR055414">
    <property type="entry name" value="LRR_R13L4/SHOC2-like"/>
</dbReference>
<dbReference type="PROSITE" id="PS50104">
    <property type="entry name" value="TIR"/>
    <property type="match status" value="1"/>
</dbReference>
<feature type="domain" description="TIR" evidence="5">
    <location>
        <begin position="242"/>
        <end position="404"/>
    </location>
</feature>
<dbReference type="InterPro" id="IPR042197">
    <property type="entry name" value="Apaf_helical"/>
</dbReference>
<dbReference type="Proteomes" id="UP001157418">
    <property type="component" value="Unassembled WGS sequence"/>
</dbReference>
<dbReference type="Gene3D" id="3.40.50.300">
    <property type="entry name" value="P-loop containing nucleotide triphosphate hydrolases"/>
    <property type="match status" value="1"/>
</dbReference>
<dbReference type="InterPro" id="IPR000157">
    <property type="entry name" value="TIR_dom"/>
</dbReference>
<dbReference type="InterPro" id="IPR044974">
    <property type="entry name" value="Disease_R_plants"/>
</dbReference>
<dbReference type="Gene3D" id="1.10.8.430">
    <property type="entry name" value="Helical domain of apoptotic protease-activating factors"/>
    <property type="match status" value="1"/>
</dbReference>
<keyword evidence="2" id="KW-0677">Repeat</keyword>
<dbReference type="SUPFAM" id="SSF52540">
    <property type="entry name" value="P-loop containing nucleoside triphosphate hydrolases"/>
    <property type="match status" value="1"/>
</dbReference>